<dbReference type="VEuPathDB" id="FungiDB:H257_00586"/>
<evidence type="ECO:0000256" key="1">
    <source>
        <dbReference type="ARBA" id="ARBA00001968"/>
    </source>
</evidence>
<dbReference type="RefSeq" id="XP_009821630.1">
    <property type="nucleotide sequence ID" value="XM_009823328.1"/>
</dbReference>
<sequence length="261" mass="30126">MVKISDRQLTLRHTRSQVERRRIMRLCRDLFDESDSDEDDLDHELLHILRTIEHQCYSVVRSCDPFTRTRFHHFLYEIKESRFRKLFRMERRSFNSIVALIDQQSVFAVVRGKVAKSPVSHHLLVFLYYMGANGNAVSNEHMASFFDIGAGTVSLFIGRTTDAIVLLRGQFIYWPNHAETLSIAAEVKSMCGFSNCVGFIDGTLFPFEFKPTLHGEDYYSRKGCYAVAAQIVCDHRAIIRDIYTGWPGIVDRATSQLQLQC</sequence>
<name>W4HB37_APHAT</name>
<dbReference type="InterPro" id="IPR027806">
    <property type="entry name" value="HARBI1_dom"/>
</dbReference>
<evidence type="ECO:0000259" key="3">
    <source>
        <dbReference type="Pfam" id="PF13359"/>
    </source>
</evidence>
<dbReference type="GO" id="GO:0046872">
    <property type="term" value="F:metal ion binding"/>
    <property type="evidence" value="ECO:0007669"/>
    <property type="project" value="UniProtKB-KW"/>
</dbReference>
<evidence type="ECO:0000313" key="4">
    <source>
        <dbReference type="EMBL" id="ETV89230.1"/>
    </source>
</evidence>
<dbReference type="OrthoDB" id="113310at2759"/>
<dbReference type="Pfam" id="PF13359">
    <property type="entry name" value="DDE_Tnp_4"/>
    <property type="match status" value="1"/>
</dbReference>
<gene>
    <name evidence="4" type="ORF">H257_00586</name>
</gene>
<feature type="domain" description="DDE Tnp4" evidence="3">
    <location>
        <begin position="200"/>
        <end position="250"/>
    </location>
</feature>
<organism evidence="4">
    <name type="scientific">Aphanomyces astaci</name>
    <name type="common">Crayfish plague agent</name>
    <dbReference type="NCBI Taxonomy" id="112090"/>
    <lineage>
        <taxon>Eukaryota</taxon>
        <taxon>Sar</taxon>
        <taxon>Stramenopiles</taxon>
        <taxon>Oomycota</taxon>
        <taxon>Saprolegniomycetes</taxon>
        <taxon>Saprolegniales</taxon>
        <taxon>Verrucalvaceae</taxon>
        <taxon>Aphanomyces</taxon>
    </lineage>
</organism>
<reference evidence="4" key="1">
    <citation type="submission" date="2013-12" db="EMBL/GenBank/DDBJ databases">
        <title>The Genome Sequence of Aphanomyces astaci APO3.</title>
        <authorList>
            <consortium name="The Broad Institute Genomics Platform"/>
            <person name="Russ C."/>
            <person name="Tyler B."/>
            <person name="van West P."/>
            <person name="Dieguez-Uribeondo J."/>
            <person name="Young S.K."/>
            <person name="Zeng Q."/>
            <person name="Gargeya S."/>
            <person name="Fitzgerald M."/>
            <person name="Abouelleil A."/>
            <person name="Alvarado L."/>
            <person name="Chapman S.B."/>
            <person name="Gainer-Dewar J."/>
            <person name="Goldberg J."/>
            <person name="Griggs A."/>
            <person name="Gujja S."/>
            <person name="Hansen M."/>
            <person name="Howarth C."/>
            <person name="Imamovic A."/>
            <person name="Ireland A."/>
            <person name="Larimer J."/>
            <person name="McCowan C."/>
            <person name="Murphy C."/>
            <person name="Pearson M."/>
            <person name="Poon T.W."/>
            <person name="Priest M."/>
            <person name="Roberts A."/>
            <person name="Saif S."/>
            <person name="Shea T."/>
            <person name="Sykes S."/>
            <person name="Wortman J."/>
            <person name="Nusbaum C."/>
            <person name="Birren B."/>
        </authorList>
    </citation>
    <scope>NUCLEOTIDE SEQUENCE [LARGE SCALE GENOMIC DNA]</scope>
    <source>
        <strain evidence="4">APO3</strain>
    </source>
</reference>
<protein>
    <recommendedName>
        <fullName evidence="3">DDE Tnp4 domain-containing protein</fullName>
    </recommendedName>
</protein>
<dbReference type="GeneID" id="20802582"/>
<dbReference type="AlphaFoldDB" id="W4HB37"/>
<proteinExistence type="predicted"/>
<accession>W4HB37</accession>
<dbReference type="EMBL" id="KI913114">
    <property type="protein sequence ID" value="ETV89230.1"/>
    <property type="molecule type" value="Genomic_DNA"/>
</dbReference>
<comment type="cofactor">
    <cofactor evidence="1">
        <name>a divalent metal cation</name>
        <dbReference type="ChEBI" id="CHEBI:60240"/>
    </cofactor>
</comment>
<dbReference type="STRING" id="112090.W4HB37"/>
<evidence type="ECO:0000256" key="2">
    <source>
        <dbReference type="ARBA" id="ARBA00022723"/>
    </source>
</evidence>
<keyword evidence="2" id="KW-0479">Metal-binding</keyword>